<proteinExistence type="predicted"/>
<name>D6Z5J3_DESAT</name>
<organism evidence="1 2">
    <name type="scientific">Desulfurivibrio alkaliphilus (strain DSM 19089 / UNIQEM U267 / AHT2)</name>
    <dbReference type="NCBI Taxonomy" id="589865"/>
    <lineage>
        <taxon>Bacteria</taxon>
        <taxon>Pseudomonadati</taxon>
        <taxon>Thermodesulfobacteriota</taxon>
        <taxon>Desulfobulbia</taxon>
        <taxon>Desulfobulbales</taxon>
        <taxon>Desulfobulbaceae</taxon>
        <taxon>Desulfurivibrio</taxon>
    </lineage>
</organism>
<dbReference type="AlphaFoldDB" id="D6Z5J3"/>
<sequence length="103" mass="11393">MRYLAVCHPTSPVAVLLEGDRQDEALAAFLDGDHHQWIDLARNDAAEVLPDVEDPRDLSEAEFDDALSAAGGRPVLDLDAEILEHGERPNHLPQDWSLWSLDG</sequence>
<keyword evidence="2" id="KW-1185">Reference proteome</keyword>
<dbReference type="EMBL" id="CP001940">
    <property type="protein sequence ID" value="ADH86730.1"/>
    <property type="molecule type" value="Genomic_DNA"/>
</dbReference>
<gene>
    <name evidence="1" type="ordered locus">DaAHT2_2056</name>
</gene>
<dbReference type="Proteomes" id="UP000001508">
    <property type="component" value="Chromosome"/>
</dbReference>
<evidence type="ECO:0000313" key="1">
    <source>
        <dbReference type="EMBL" id="ADH86730.1"/>
    </source>
</evidence>
<dbReference type="STRING" id="589865.DaAHT2_2056"/>
<dbReference type="KEGG" id="dak:DaAHT2_2056"/>
<reference evidence="2" key="1">
    <citation type="submission" date="2010-02" db="EMBL/GenBank/DDBJ databases">
        <title>Complete sequence of Desulfurivibrio alkaliphilus AHT2.</title>
        <authorList>
            <consortium name="US DOE Joint Genome Institute"/>
            <person name="Pitluck S."/>
            <person name="Chertkov O."/>
            <person name="Detter J.C."/>
            <person name="Han C."/>
            <person name="Tapia R."/>
            <person name="Larimer F."/>
            <person name="Land M."/>
            <person name="Hauser L."/>
            <person name="Kyrpides N."/>
            <person name="Mikhailova N."/>
            <person name="Sorokin D.Y."/>
            <person name="Muyzer G."/>
            <person name="Woyke T."/>
        </authorList>
    </citation>
    <scope>NUCLEOTIDE SEQUENCE [LARGE SCALE GENOMIC DNA]</scope>
    <source>
        <strain evidence="2">DSM 19089 / UNIQEM U267 / AHT2</strain>
    </source>
</reference>
<protein>
    <submittedName>
        <fullName evidence="1">Uncharacterized protein</fullName>
    </submittedName>
</protein>
<accession>D6Z5J3</accession>
<dbReference type="HOGENOM" id="CLU_2259191_0_0_7"/>
<dbReference type="InParanoid" id="D6Z5J3"/>
<dbReference type="RefSeq" id="WP_013164249.1">
    <property type="nucleotide sequence ID" value="NC_014216.1"/>
</dbReference>
<evidence type="ECO:0000313" key="2">
    <source>
        <dbReference type="Proteomes" id="UP000001508"/>
    </source>
</evidence>